<dbReference type="SUPFAM" id="SSF52540">
    <property type="entry name" value="P-loop containing nucleoside triphosphate hydrolases"/>
    <property type="match status" value="1"/>
</dbReference>
<protein>
    <recommendedName>
        <fullName evidence="1">AAA+ ATPase domain-containing protein</fullName>
    </recommendedName>
</protein>
<dbReference type="SMART" id="SM00382">
    <property type="entry name" value="AAA"/>
    <property type="match status" value="1"/>
</dbReference>
<sequence length="210" mass="24334">MSLSTCNRELDEIIFSKPNKVLIYGEAASGKTNLLLNVLRCSTNLSKLGYAIFFISTEGSTFLERMFKLRLLEENLFISVAIDQNHLASLILDIIRMFYRYKPLCIIIDSINSHFRVESSTPEGLAMFIKILTILDTLNKCGIHVISSAQVRSFDEEQEIPGYEYIYRWADIALNITRGHPFYRVLRFSKPNIEKLFYFDITLSGIRWIR</sequence>
<dbReference type="EMBL" id="DTBD01000025">
    <property type="protein sequence ID" value="HGQ64318.1"/>
    <property type="molecule type" value="Genomic_DNA"/>
</dbReference>
<feature type="domain" description="AAA+ ATPase" evidence="1">
    <location>
        <begin position="17"/>
        <end position="164"/>
    </location>
</feature>
<dbReference type="InterPro" id="IPR003593">
    <property type="entry name" value="AAA+_ATPase"/>
</dbReference>
<dbReference type="EMBL" id="DTCK01000034">
    <property type="protein sequence ID" value="HGQ35981.1"/>
    <property type="molecule type" value="Genomic_DNA"/>
</dbReference>
<reference evidence="3" key="1">
    <citation type="journal article" date="2020" name="mSystems">
        <title>Genome- and Community-Level Interaction Insights into Carbon Utilization and Element Cycling Functions of Hydrothermarchaeota in Hydrothermal Sediment.</title>
        <authorList>
            <person name="Zhou Z."/>
            <person name="Liu Y."/>
            <person name="Xu W."/>
            <person name="Pan J."/>
            <person name="Luo Z.H."/>
            <person name="Li M."/>
        </authorList>
    </citation>
    <scope>NUCLEOTIDE SEQUENCE [LARGE SCALE GENOMIC DNA]</scope>
    <source>
        <strain evidence="3">SpSt-637</strain>
        <strain evidence="2">SpSt-667</strain>
    </source>
</reference>
<evidence type="ECO:0000313" key="2">
    <source>
        <dbReference type="EMBL" id="HGQ35981.1"/>
    </source>
</evidence>
<proteinExistence type="predicted"/>
<accession>A0A7C4JJB0</accession>
<evidence type="ECO:0000259" key="1">
    <source>
        <dbReference type="SMART" id="SM00382"/>
    </source>
</evidence>
<dbReference type="InterPro" id="IPR027417">
    <property type="entry name" value="P-loop_NTPase"/>
</dbReference>
<dbReference type="Gene3D" id="3.40.50.300">
    <property type="entry name" value="P-loop containing nucleotide triphosphate hydrolases"/>
    <property type="match status" value="1"/>
</dbReference>
<organism evidence="3">
    <name type="scientific">Ignisphaera aggregans</name>
    <dbReference type="NCBI Taxonomy" id="334771"/>
    <lineage>
        <taxon>Archaea</taxon>
        <taxon>Thermoproteota</taxon>
        <taxon>Thermoprotei</taxon>
        <taxon>Desulfurococcales</taxon>
        <taxon>Desulfurococcaceae</taxon>
        <taxon>Ignisphaera</taxon>
    </lineage>
</organism>
<comment type="caution">
    <text evidence="3">The sequence shown here is derived from an EMBL/GenBank/DDBJ whole genome shotgun (WGS) entry which is preliminary data.</text>
</comment>
<dbReference type="AlphaFoldDB" id="A0A7C4JJB0"/>
<name>A0A7C4JJB0_9CREN</name>
<gene>
    <name evidence="3" type="ORF">ENU08_03645</name>
    <name evidence="2" type="ORF">ENU41_04815</name>
</gene>
<evidence type="ECO:0000313" key="3">
    <source>
        <dbReference type="EMBL" id="HGQ64318.1"/>
    </source>
</evidence>